<dbReference type="AlphaFoldDB" id="A0A327SGX0"/>
<dbReference type="EMBL" id="QLLR01000018">
    <property type="protein sequence ID" value="RAJ28370.1"/>
    <property type="molecule type" value="Genomic_DNA"/>
</dbReference>
<evidence type="ECO:0000313" key="2">
    <source>
        <dbReference type="EMBL" id="RAJ28370.1"/>
    </source>
</evidence>
<evidence type="ECO:0000259" key="1">
    <source>
        <dbReference type="Pfam" id="PF14129"/>
    </source>
</evidence>
<accession>A0A327SGX0</accession>
<sequence length="212" mass="23596">MKNLLCICLLLIGVGGCKPGIPSDIVQPEKMGEVLYDIHMVDGYISTIASADSAKSTSAAYYKGIYKKFGIDSVIYTKSMNYYYDHPEVLNVMYEKITGKLKKLKEKEDKINAKRLKKLAAIEKAKKDSLDKADPKRVIRAAAAKKDSLAKAEILLKKTKADVARKLKKDSLTRVIELKKVKKEEAKKLKVRTDEAAALKKESDASAAKKNK</sequence>
<comment type="caution">
    <text evidence="2">The sequence shown here is derived from an EMBL/GenBank/DDBJ whole genome shotgun (WGS) entry which is preliminary data.</text>
</comment>
<dbReference type="RefSeq" id="WP_111634790.1">
    <property type="nucleotide sequence ID" value="NZ_QLLR01000018.1"/>
</dbReference>
<reference evidence="2 3" key="1">
    <citation type="submission" date="2018-06" db="EMBL/GenBank/DDBJ databases">
        <title>Genomic Encyclopedia of Archaeal and Bacterial Type Strains, Phase II (KMG-II): from individual species to whole genera.</title>
        <authorList>
            <person name="Goeker M."/>
        </authorList>
    </citation>
    <scope>NUCLEOTIDE SEQUENCE [LARGE SCALE GENOMIC DNA]</scope>
    <source>
        <strain evidence="2 3">DSM 14825</strain>
    </source>
</reference>
<gene>
    <name evidence="2" type="ORF">LY11_03367</name>
</gene>
<dbReference type="OrthoDB" id="678784at2"/>
<feature type="domain" description="DUF4296" evidence="1">
    <location>
        <begin position="22"/>
        <end position="106"/>
    </location>
</feature>
<evidence type="ECO:0000313" key="3">
    <source>
        <dbReference type="Proteomes" id="UP000249754"/>
    </source>
</evidence>
<name>A0A327SGX0_9SPHI</name>
<protein>
    <submittedName>
        <fullName evidence="2">Uncharacterized protein DUF4296</fullName>
    </submittedName>
</protein>
<proteinExistence type="predicted"/>
<dbReference type="STRING" id="188932.AY601_0371"/>
<organism evidence="2 3">
    <name type="scientific">Pedobacter cryoconitis</name>
    <dbReference type="NCBI Taxonomy" id="188932"/>
    <lineage>
        <taxon>Bacteria</taxon>
        <taxon>Pseudomonadati</taxon>
        <taxon>Bacteroidota</taxon>
        <taxon>Sphingobacteriia</taxon>
        <taxon>Sphingobacteriales</taxon>
        <taxon>Sphingobacteriaceae</taxon>
        <taxon>Pedobacter</taxon>
    </lineage>
</organism>
<dbReference type="Proteomes" id="UP000249754">
    <property type="component" value="Unassembled WGS sequence"/>
</dbReference>
<dbReference type="Pfam" id="PF14129">
    <property type="entry name" value="DUF4296"/>
    <property type="match status" value="1"/>
</dbReference>
<dbReference type="InterPro" id="IPR025381">
    <property type="entry name" value="DUF4296"/>
</dbReference>
<dbReference type="PROSITE" id="PS51257">
    <property type="entry name" value="PROKAR_LIPOPROTEIN"/>
    <property type="match status" value="1"/>
</dbReference>